<organism evidence="3">
    <name type="scientific">Serpula lacrymans var. lacrymans (strain S7.3)</name>
    <name type="common">Dry rot fungus</name>
    <dbReference type="NCBI Taxonomy" id="936435"/>
    <lineage>
        <taxon>Eukaryota</taxon>
        <taxon>Fungi</taxon>
        <taxon>Dikarya</taxon>
        <taxon>Basidiomycota</taxon>
        <taxon>Agaricomycotina</taxon>
        <taxon>Agaricomycetes</taxon>
        <taxon>Agaricomycetidae</taxon>
        <taxon>Boletales</taxon>
        <taxon>Coniophorineae</taxon>
        <taxon>Serpulaceae</taxon>
        <taxon>Serpula</taxon>
    </lineage>
</organism>
<dbReference type="OMA" id="GMHAFAV"/>
<accession>F8PIH2</accession>
<protein>
    <submittedName>
        <fullName evidence="2">Uncharacterized protein</fullName>
    </submittedName>
</protein>
<dbReference type="HOGENOM" id="CLU_1525662_0_0_1"/>
<keyword evidence="3" id="KW-1185">Reference proteome</keyword>
<dbReference type="EMBL" id="GL945474">
    <property type="protein sequence ID" value="EGO05215.1"/>
    <property type="molecule type" value="Genomic_DNA"/>
</dbReference>
<sequence>MFAKSIIISSFVLALAASTCAEPIPLDRRDLGSIIDSATSVAGSWYTRATSDAASWYSVGVSDASVGISEGLSDASVGISEGLSEASTWFHSGVYATVTSIGGKAETVVTSAGGAAITLATGTGAQVTSFAGSQYTVLQGAVATNSPSSNAALNLRSFGFTSSPVLTGLVTVVGGAVVGAWITL</sequence>
<dbReference type="OrthoDB" id="4095724at2759"/>
<gene>
    <name evidence="2" type="ORF">SERLA73DRAFT_149422</name>
</gene>
<reference evidence="3" key="1">
    <citation type="journal article" date="2011" name="Science">
        <title>The plant cell wall-decomposing machinery underlies the functional diversity of forest fungi.</title>
        <authorList>
            <person name="Eastwood D.C."/>
            <person name="Floudas D."/>
            <person name="Binder M."/>
            <person name="Majcherczyk A."/>
            <person name="Schneider P."/>
            <person name="Aerts A."/>
            <person name="Asiegbu F.O."/>
            <person name="Baker S.E."/>
            <person name="Barry K."/>
            <person name="Bendiksby M."/>
            <person name="Blumentritt M."/>
            <person name="Coutinho P.M."/>
            <person name="Cullen D."/>
            <person name="de Vries R.P."/>
            <person name="Gathman A."/>
            <person name="Goodell B."/>
            <person name="Henrissat B."/>
            <person name="Ihrmark K."/>
            <person name="Kauserud H."/>
            <person name="Kohler A."/>
            <person name="LaButti K."/>
            <person name="Lapidus A."/>
            <person name="Lavin J.L."/>
            <person name="Lee Y.-H."/>
            <person name="Lindquist E."/>
            <person name="Lilly W."/>
            <person name="Lucas S."/>
            <person name="Morin E."/>
            <person name="Murat C."/>
            <person name="Oguiza J.A."/>
            <person name="Park J."/>
            <person name="Pisabarro A.G."/>
            <person name="Riley R."/>
            <person name="Rosling A."/>
            <person name="Salamov A."/>
            <person name="Schmidt O."/>
            <person name="Schmutz J."/>
            <person name="Skrede I."/>
            <person name="Stenlid J."/>
            <person name="Wiebenga A."/>
            <person name="Xie X."/>
            <person name="Kuees U."/>
            <person name="Hibbett D.S."/>
            <person name="Hoffmeister D."/>
            <person name="Hoegberg N."/>
            <person name="Martin F."/>
            <person name="Grigoriev I.V."/>
            <person name="Watkinson S.C."/>
        </authorList>
    </citation>
    <scope>NUCLEOTIDE SEQUENCE [LARGE SCALE GENOMIC DNA]</scope>
    <source>
        <strain evidence="3">strain S7.3</strain>
    </source>
</reference>
<feature type="signal peptide" evidence="1">
    <location>
        <begin position="1"/>
        <end position="21"/>
    </location>
</feature>
<dbReference type="AlphaFoldDB" id="F8PIH2"/>
<dbReference type="eggNOG" id="ENOG502S4HH">
    <property type="taxonomic scope" value="Eukaryota"/>
</dbReference>
<evidence type="ECO:0000313" key="3">
    <source>
        <dbReference type="Proteomes" id="UP000008063"/>
    </source>
</evidence>
<dbReference type="InParanoid" id="F8PIH2"/>
<keyword evidence="1" id="KW-0732">Signal</keyword>
<dbReference type="Proteomes" id="UP000008063">
    <property type="component" value="Unassembled WGS sequence"/>
</dbReference>
<dbReference type="STRING" id="936435.F8PIH2"/>
<evidence type="ECO:0000256" key="1">
    <source>
        <dbReference type="SAM" id="SignalP"/>
    </source>
</evidence>
<proteinExistence type="predicted"/>
<name>F8PIH2_SERL3</name>
<evidence type="ECO:0000313" key="2">
    <source>
        <dbReference type="EMBL" id="EGO05215.1"/>
    </source>
</evidence>
<feature type="chain" id="PRO_5003376547" evidence="1">
    <location>
        <begin position="22"/>
        <end position="184"/>
    </location>
</feature>